<reference evidence="3" key="2">
    <citation type="journal article" date="2021" name="PeerJ">
        <title>Extensive microbial diversity within the chicken gut microbiome revealed by metagenomics and culture.</title>
        <authorList>
            <person name="Gilroy R."/>
            <person name="Ravi A."/>
            <person name="Getino M."/>
            <person name="Pursley I."/>
            <person name="Horton D.L."/>
            <person name="Alikhan N.F."/>
            <person name="Baker D."/>
            <person name="Gharbi K."/>
            <person name="Hall N."/>
            <person name="Watson M."/>
            <person name="Adriaenssens E.M."/>
            <person name="Foster-Nyarko E."/>
            <person name="Jarju S."/>
            <person name="Secka A."/>
            <person name="Antonio M."/>
            <person name="Oren A."/>
            <person name="Chaudhuri R.R."/>
            <person name="La Ragione R."/>
            <person name="Hildebrand F."/>
            <person name="Pallen M.J."/>
        </authorList>
    </citation>
    <scope>NUCLEOTIDE SEQUENCE</scope>
    <source>
        <strain evidence="3">D5-748</strain>
    </source>
</reference>
<dbReference type="PANTHER" id="PTHR33886:SF8">
    <property type="entry name" value="UNSATURATED RHAMNOGALACTURONAN HYDROLASE (EUROFUNG)"/>
    <property type="match status" value="1"/>
</dbReference>
<dbReference type="GO" id="GO:0005975">
    <property type="term" value="P:carbohydrate metabolic process"/>
    <property type="evidence" value="ECO:0007669"/>
    <property type="project" value="InterPro"/>
</dbReference>
<dbReference type="InterPro" id="IPR036278">
    <property type="entry name" value="Sialidase_sf"/>
</dbReference>
<dbReference type="PANTHER" id="PTHR33886">
    <property type="entry name" value="UNSATURATED RHAMNOGALACTURONAN HYDROLASE (EUROFUNG)"/>
    <property type="match status" value="1"/>
</dbReference>
<dbReference type="InterPro" id="IPR010905">
    <property type="entry name" value="Glyco_hydro_88"/>
</dbReference>
<dbReference type="SUPFAM" id="SSF50939">
    <property type="entry name" value="Sialidases"/>
    <property type="match status" value="1"/>
</dbReference>
<name>A0A9D9HDI9_9BACT</name>
<dbReference type="InterPro" id="IPR008928">
    <property type="entry name" value="6-hairpin_glycosidase_sf"/>
</dbReference>
<gene>
    <name evidence="3" type="ORF">IAC23_08830</name>
</gene>
<accession>A0A9D9HDI9</accession>
<dbReference type="Proteomes" id="UP000823619">
    <property type="component" value="Unassembled WGS sequence"/>
</dbReference>
<dbReference type="GO" id="GO:0016787">
    <property type="term" value="F:hydrolase activity"/>
    <property type="evidence" value="ECO:0007669"/>
    <property type="project" value="UniProtKB-KW"/>
</dbReference>
<dbReference type="AlphaFoldDB" id="A0A9D9HDI9"/>
<dbReference type="Pfam" id="PF15892">
    <property type="entry name" value="BNR_4"/>
    <property type="match status" value="1"/>
</dbReference>
<dbReference type="CDD" id="cd15482">
    <property type="entry name" value="Sialidase_non-viral"/>
    <property type="match status" value="1"/>
</dbReference>
<dbReference type="Pfam" id="PF07470">
    <property type="entry name" value="Glyco_hydro_88"/>
    <property type="match status" value="1"/>
</dbReference>
<sequence>MNCVRSMMAAVLICLVHAVGNMTWAYGKEFPCAEDYAFVTEDGAWCWFSDPRAIYSGDEIFGGFVDKEGSIWAFQYNPATQDRAQTKVFDRLDYDDHANPSIIKLPDGRLAMFFSGHSDAPIYYVISKRPEDISEWDGPYSVSPEIDGKCGFCYSNPFILSEEGMMYLFFRGPNYKPCYIATTDLKTWSAPVTLLKSRPGRDENGRPYAKYASNGKDKIFIAFTDGHPRNQPANSIYFMLYDGGKYYKADGTEIPGVSDIYPDMTDKVYDATETYDKAWIWDVAFDKDENPVIVYARFSDTYNVHSYWYARWTGEKWENIFITEAGQWFMRNDYNDKNYIETEMNYSGGVYLDHSNPDIVYTSRPINNVFEIEKWTLTGDGSRWKKTAVTCGSEHDNVRPFVVRDCPEGMPGLMWMYNYRYPSYTAFDCAIRLNRLDKGFSGEWSKKAVSEVADRVSDRQMKHMQETSSDLSEAKCWRSAVLYNGLIDWVCTVGDGGRLKFIKDYFDRLDWQVGDRMYHADDHCIAQAYLDMYGKYGDSRMLVPTKARMDWVIANPPGENIDITEGHSDRWWWCDALYMAPAIYMRLYSITGDKKYVKFAHKEYLATYGHLYDTEERMFFRDGNFIDKRNEEGKKIFWSRGNGWVLAGLAEILKALPQEDRKYRPFYESLFVEMCEKIASLQGADGYWRTDLLSPDIYPMPETSGTGLFVYAMMYGINAGILDDDAYLPVVKKGWEAMVEAVNTEGRVGWTQMVADRPGAVERKNEREYSAGSLLMAASEIYRYIGTK</sequence>
<dbReference type="SUPFAM" id="SSF48208">
    <property type="entry name" value="Six-hairpin glycosidases"/>
    <property type="match status" value="1"/>
</dbReference>
<organism evidence="3 4">
    <name type="scientific">Candidatus Cryptobacteroides merdavium</name>
    <dbReference type="NCBI Taxonomy" id="2840769"/>
    <lineage>
        <taxon>Bacteria</taxon>
        <taxon>Pseudomonadati</taxon>
        <taxon>Bacteroidota</taxon>
        <taxon>Bacteroidia</taxon>
        <taxon>Bacteroidales</taxon>
        <taxon>Candidatus Cryptobacteroides</taxon>
    </lineage>
</organism>
<evidence type="ECO:0000256" key="2">
    <source>
        <dbReference type="SAM" id="SignalP"/>
    </source>
</evidence>
<evidence type="ECO:0000313" key="4">
    <source>
        <dbReference type="Proteomes" id="UP000823619"/>
    </source>
</evidence>
<feature type="chain" id="PRO_5038429439" evidence="2">
    <location>
        <begin position="19"/>
        <end position="788"/>
    </location>
</feature>
<dbReference type="Gene3D" id="1.50.10.10">
    <property type="match status" value="1"/>
</dbReference>
<dbReference type="InterPro" id="IPR052043">
    <property type="entry name" value="PolySaccharide_Degr_Enz"/>
</dbReference>
<keyword evidence="2" id="KW-0732">Signal</keyword>
<feature type="signal peptide" evidence="2">
    <location>
        <begin position="1"/>
        <end position="18"/>
    </location>
</feature>
<comment type="caution">
    <text evidence="3">The sequence shown here is derived from an EMBL/GenBank/DDBJ whole genome shotgun (WGS) entry which is preliminary data.</text>
</comment>
<evidence type="ECO:0000256" key="1">
    <source>
        <dbReference type="ARBA" id="ARBA00022801"/>
    </source>
</evidence>
<dbReference type="EMBL" id="JADIMO010000112">
    <property type="protein sequence ID" value="MBO8445772.1"/>
    <property type="molecule type" value="Genomic_DNA"/>
</dbReference>
<dbReference type="InterPro" id="IPR012341">
    <property type="entry name" value="6hp_glycosidase-like_sf"/>
</dbReference>
<protein>
    <submittedName>
        <fullName evidence="3">Glycoside hydrolase family 88 protein</fullName>
    </submittedName>
</protein>
<evidence type="ECO:0000313" key="3">
    <source>
        <dbReference type="EMBL" id="MBO8445772.1"/>
    </source>
</evidence>
<reference evidence="3" key="1">
    <citation type="submission" date="2020-10" db="EMBL/GenBank/DDBJ databases">
        <authorList>
            <person name="Gilroy R."/>
        </authorList>
    </citation>
    <scope>NUCLEOTIDE SEQUENCE</scope>
    <source>
        <strain evidence="3">D5-748</strain>
    </source>
</reference>
<proteinExistence type="predicted"/>
<keyword evidence="1 3" id="KW-0378">Hydrolase</keyword>